<evidence type="ECO:0000259" key="2">
    <source>
        <dbReference type="Pfam" id="PF17128"/>
    </source>
</evidence>
<dbReference type="EMBL" id="PVNG01000037">
    <property type="protein sequence ID" value="PRX50751.1"/>
    <property type="molecule type" value="Genomic_DNA"/>
</dbReference>
<dbReference type="RefSeq" id="WP_106252602.1">
    <property type="nucleotide sequence ID" value="NZ_PVNG01000037.1"/>
</dbReference>
<evidence type="ECO:0000313" key="3">
    <source>
        <dbReference type="EMBL" id="PRX50751.1"/>
    </source>
</evidence>
<feature type="region of interest" description="Disordered" evidence="1">
    <location>
        <begin position="1"/>
        <end position="24"/>
    </location>
</feature>
<keyword evidence="4" id="KW-1185">Reference proteome</keyword>
<proteinExistence type="predicted"/>
<dbReference type="InterPro" id="IPR011990">
    <property type="entry name" value="TPR-like_helical_dom_sf"/>
</dbReference>
<dbReference type="OrthoDB" id="174931at2"/>
<reference evidence="3 4" key="1">
    <citation type="submission" date="2018-03" db="EMBL/GenBank/DDBJ databases">
        <title>Genomic Encyclopedia of Type Strains, Phase III (KMG-III): the genomes of soil and plant-associated and newly described type strains.</title>
        <authorList>
            <person name="Whitman W."/>
        </authorList>
    </citation>
    <scope>NUCLEOTIDE SEQUENCE [LARGE SCALE GENOMIC DNA]</scope>
    <source>
        <strain evidence="3 4">CGMCC 4.7104</strain>
    </source>
</reference>
<accession>A0A2T0M1X0</accession>
<dbReference type="Gene3D" id="1.25.40.10">
    <property type="entry name" value="Tetratricopeptide repeat domain"/>
    <property type="match status" value="1"/>
</dbReference>
<evidence type="ECO:0000256" key="1">
    <source>
        <dbReference type="SAM" id="MobiDB-lite"/>
    </source>
</evidence>
<protein>
    <submittedName>
        <fullName evidence="3">Uncharacterized protein DUF5107</fullName>
    </submittedName>
</protein>
<dbReference type="InterPro" id="IPR033396">
    <property type="entry name" value="DUF5107"/>
</dbReference>
<dbReference type="Proteomes" id="UP000238312">
    <property type="component" value="Unassembled WGS sequence"/>
</dbReference>
<sequence length="621" mass="69002">MRRDSLELPVAEPGPASPLPILRDNGVRADTRAADPAMAAAMAYGQPFSLLPYGMQDDYGRDRRVRPVDSVVLENEWLTATFLPGFGGRLWSLVYRPTGRELLFRNPILQPANLALRDAWFSGGVEWNLGATGHWPLTCAPLHTARVGEGLRMWEYERMRGLVVQLDVQLPPGSPVLLVHVRLHNPHATDVPAYWWSNIAVPEAPGVRVIAPADRAYHFDYAETLHHVPFPDWNGADRSYTTRATAAADFFFDIAERPWIAALDEAGSGLVHTSTRRLSGRKLFHWGTSQGGKRWQEWLNGPDAHYLEVQAGLTRTQLEHLPLPAGSTWSWTEAYGLLRADPQVVHGPWDEARKAVEKAVADLLPETTMEAQHRWLARTSRLAPSDIRYGDSGWGALQRRASALPHNDATPFGDETLGAEQQPWLRLLATGLLPVQDVPAPPMIGQPWLGMLEVTAKDWHAHYHLGLLRYAEGDVVGARAAWRTSGNNPWALRCLAETDLIAGDPATAADRLQTALALAPDLRQLAVETLSALLKADRPEEALALTDWLPNRDHGRIQLLRCRAAIAAGRPEIAAVILRDGLEVADLREGEDSLHYMWADCHRALGTDEPLPPRYDFRMKP</sequence>
<dbReference type="AlphaFoldDB" id="A0A2T0M1X0"/>
<comment type="caution">
    <text evidence="3">The sequence shown here is derived from an EMBL/GenBank/DDBJ whole genome shotgun (WGS) entry which is preliminary data.</text>
</comment>
<dbReference type="Pfam" id="PF17128">
    <property type="entry name" value="DUF5107"/>
    <property type="match status" value="1"/>
</dbReference>
<gene>
    <name evidence="3" type="ORF">B0I32_13738</name>
</gene>
<evidence type="ECO:0000313" key="4">
    <source>
        <dbReference type="Proteomes" id="UP000238312"/>
    </source>
</evidence>
<organism evidence="3 4">
    <name type="scientific">Nonomuraea fuscirosea</name>
    <dbReference type="NCBI Taxonomy" id="1291556"/>
    <lineage>
        <taxon>Bacteria</taxon>
        <taxon>Bacillati</taxon>
        <taxon>Actinomycetota</taxon>
        <taxon>Actinomycetes</taxon>
        <taxon>Streptosporangiales</taxon>
        <taxon>Streptosporangiaceae</taxon>
        <taxon>Nonomuraea</taxon>
    </lineage>
</organism>
<feature type="domain" description="DUF5107" evidence="2">
    <location>
        <begin position="50"/>
        <end position="319"/>
    </location>
</feature>
<name>A0A2T0M1X0_9ACTN</name>
<dbReference type="SUPFAM" id="SSF48452">
    <property type="entry name" value="TPR-like"/>
    <property type="match status" value="1"/>
</dbReference>